<dbReference type="Proteomes" id="UP000253075">
    <property type="component" value="Unassembled WGS sequence"/>
</dbReference>
<dbReference type="AlphaFoldDB" id="A0A1V2F9Q5"/>
<comment type="caution">
    <text evidence="1">The sequence shown here is derived from an EMBL/GenBank/DDBJ whole genome shotgun (WGS) entry which is preliminary data.</text>
</comment>
<name>A0A1V2F9Q5_AERHY</name>
<dbReference type="EMBL" id="PUTQ01000002">
    <property type="protein sequence ID" value="RCF52757.1"/>
    <property type="molecule type" value="Genomic_DNA"/>
</dbReference>
<evidence type="ECO:0000313" key="4">
    <source>
        <dbReference type="Proteomes" id="UP000859505"/>
    </source>
</evidence>
<reference evidence="1" key="5">
    <citation type="submission" date="2020-01" db="EMBL/GenBank/DDBJ databases">
        <authorList>
            <consortium name="NCBI Pathogen Detection Project"/>
        </authorList>
    </citation>
    <scope>NUCLEOTIDE SEQUENCE</scope>
    <source>
        <strain evidence="1">OLC2673_Aeromonas</strain>
    </source>
</reference>
<reference evidence="2" key="4">
    <citation type="submission" date="2018-02" db="EMBL/GenBank/DDBJ databases">
        <authorList>
            <person name="Williamson C."/>
        </authorList>
    </citation>
    <scope>NUCLEOTIDE SEQUENCE</scope>
    <source>
        <strain evidence="2">AFG_SD03_1510_Ahy_093</strain>
    </source>
</reference>
<accession>A0A1V2F9Q5</accession>
<dbReference type="EMBL" id="DACTUL010000007">
    <property type="protein sequence ID" value="HAT6343635.1"/>
    <property type="molecule type" value="Genomic_DNA"/>
</dbReference>
<reference evidence="3" key="3">
    <citation type="submission" date="2018-02" db="EMBL/GenBank/DDBJ databases">
        <title>Phenotypic characterization and whole genome analysis of multidrug-resistant, extended-spectrum beta-lactamase-producing bacteria isolated from dogs in Germany.</title>
        <authorList>
            <person name="Williamson C."/>
        </authorList>
    </citation>
    <scope>NUCLEOTIDE SEQUENCE [LARGE SCALE GENOMIC DNA]</scope>
    <source>
        <strain evidence="3">AFG_SD03_1510_Ahy_093</strain>
    </source>
</reference>
<organism evidence="1 4">
    <name type="scientific">Aeromonas hydrophila</name>
    <dbReference type="NCBI Taxonomy" id="644"/>
    <lineage>
        <taxon>Bacteria</taxon>
        <taxon>Pseudomonadati</taxon>
        <taxon>Pseudomonadota</taxon>
        <taxon>Gammaproteobacteria</taxon>
        <taxon>Aeromonadales</taxon>
        <taxon>Aeromonadaceae</taxon>
        <taxon>Aeromonas</taxon>
    </lineage>
</organism>
<evidence type="ECO:0000313" key="3">
    <source>
        <dbReference type="Proteomes" id="UP000253075"/>
    </source>
</evidence>
<reference evidence="2 3" key="2">
    <citation type="journal article" date="2018" name="PLoS ONE">
        <title>Phenotypic characterization and whole genome analysis of extended-spectrum beta-lactamase-producing bacteria isolated from dogs in Germany.</title>
        <authorList>
            <person name="Boehmer T."/>
            <person name="Vogler A.J."/>
            <person name="Thomas A."/>
            <person name="Sauer S."/>
            <person name="Hergenroether M."/>
            <person name="Straubinger R.K."/>
            <person name="Birdsell D."/>
            <person name="Keim P."/>
            <person name="Sahl J.W."/>
            <person name="Williamson C.H."/>
            <person name="Riehm J.M."/>
        </authorList>
    </citation>
    <scope>NUCLEOTIDE SEQUENCE [LARGE SCALE GENOMIC DNA]</scope>
    <source>
        <strain evidence="2 3">AFG_SD03_1510_Ahy_093</strain>
    </source>
</reference>
<dbReference type="Proteomes" id="UP000859505">
    <property type="component" value="Unassembled WGS sequence"/>
</dbReference>
<sequence length="37" mass="4376">MLSNQEFMMSGSNSTYWFAQSLYTQGFNYPNPYASRR</sequence>
<proteinExistence type="predicted"/>
<gene>
    <name evidence="2" type="ORF">C6C11_01325</name>
    <name evidence="1" type="ORF">JAJ28_001346</name>
</gene>
<evidence type="ECO:0000313" key="2">
    <source>
        <dbReference type="EMBL" id="RCF52757.1"/>
    </source>
</evidence>
<evidence type="ECO:0000313" key="1">
    <source>
        <dbReference type="EMBL" id="HAT6343635.1"/>
    </source>
</evidence>
<reference evidence="1" key="1">
    <citation type="journal article" date="2018" name="Genome Biol.">
        <title>SKESA: strategic k-mer extension for scrupulous assemblies.</title>
        <authorList>
            <person name="Souvorov A."/>
            <person name="Agarwala R."/>
            <person name="Lipman D.J."/>
        </authorList>
    </citation>
    <scope>NUCLEOTIDE SEQUENCE</scope>
    <source>
        <strain evidence="1">OLC2673_Aeromonas</strain>
    </source>
</reference>
<protein>
    <submittedName>
        <fullName evidence="1">Uncharacterized protein</fullName>
    </submittedName>
</protein>